<protein>
    <submittedName>
        <fullName evidence="2">Uncharacterized protein</fullName>
    </submittedName>
</protein>
<accession>A0A934R6Q8</accession>
<name>A0A934R6Q8_9BACT</name>
<keyword evidence="3" id="KW-1185">Reference proteome</keyword>
<comment type="caution">
    <text evidence="2">The sequence shown here is derived from an EMBL/GenBank/DDBJ whole genome shotgun (WGS) entry which is preliminary data.</text>
</comment>
<evidence type="ECO:0000313" key="3">
    <source>
        <dbReference type="Proteomes" id="UP000600139"/>
    </source>
</evidence>
<evidence type="ECO:0000313" key="2">
    <source>
        <dbReference type="EMBL" id="MBK1818306.1"/>
    </source>
</evidence>
<dbReference type="EMBL" id="JAENIK010000013">
    <property type="protein sequence ID" value="MBK1818306.1"/>
    <property type="molecule type" value="Genomic_DNA"/>
</dbReference>
<evidence type="ECO:0000256" key="1">
    <source>
        <dbReference type="SAM" id="MobiDB-lite"/>
    </source>
</evidence>
<organism evidence="2 3">
    <name type="scientific">Luteolibacter yonseiensis</name>
    <dbReference type="NCBI Taxonomy" id="1144680"/>
    <lineage>
        <taxon>Bacteria</taxon>
        <taxon>Pseudomonadati</taxon>
        <taxon>Verrucomicrobiota</taxon>
        <taxon>Verrucomicrobiia</taxon>
        <taxon>Verrucomicrobiales</taxon>
        <taxon>Verrucomicrobiaceae</taxon>
        <taxon>Luteolibacter</taxon>
    </lineage>
</organism>
<reference evidence="2" key="1">
    <citation type="submission" date="2021-01" db="EMBL/GenBank/DDBJ databases">
        <title>Modified the classification status of verrucomicrobia.</title>
        <authorList>
            <person name="Feng X."/>
        </authorList>
    </citation>
    <scope>NUCLEOTIDE SEQUENCE</scope>
    <source>
        <strain evidence="2">JCM 18052</strain>
    </source>
</reference>
<gene>
    <name evidence="2" type="ORF">JIN84_21985</name>
</gene>
<dbReference type="AlphaFoldDB" id="A0A934R6Q8"/>
<feature type="compositionally biased region" description="Pro residues" evidence="1">
    <location>
        <begin position="257"/>
        <end position="266"/>
    </location>
</feature>
<feature type="region of interest" description="Disordered" evidence="1">
    <location>
        <begin position="245"/>
        <end position="266"/>
    </location>
</feature>
<dbReference type="RefSeq" id="WP_200353254.1">
    <property type="nucleotide sequence ID" value="NZ_JAENIK010000013.1"/>
</dbReference>
<proteinExistence type="predicted"/>
<dbReference type="Proteomes" id="UP000600139">
    <property type="component" value="Unassembled WGS sequence"/>
</dbReference>
<sequence length="266" mass="28568">MARLAPPALSAEFKSGLDETIDKLAAAKPENVTEISSGKWLVRSLIGGGIAAGIGAMFALFPADHTTGPSMAKAEDAPSGSVLVSASERLESVTDVGMRKDFEGTEMHAVKFTAVRENNVRDEESGMVVKISQPREEILMMPVGEFDLKRPFQSGMVEAAALPEDNNGPLRVVNVAEKSAEFTFQGEGKATVTREADQYQVKIRGTADDVIFDGGLAKDALLDAVPEPWRKRVLVLCRTLDSALDGNLMSPREPKPRQAPPAPRGH</sequence>